<dbReference type="Proteomes" id="UP000051054">
    <property type="component" value="Unassembled WGS sequence"/>
</dbReference>
<keyword evidence="3" id="KW-1185">Reference proteome</keyword>
<evidence type="ECO:0000313" key="3">
    <source>
        <dbReference type="Proteomes" id="UP000051054"/>
    </source>
</evidence>
<feature type="compositionally biased region" description="Polar residues" evidence="1">
    <location>
        <begin position="200"/>
        <end position="222"/>
    </location>
</feature>
<sequence length="264" mass="30736">MKQWKIQILMVIFVAIIFGGYGYAKVKDTNEQYQHFMQQANKALNNKDYNNTEYYLKNALQKTNQDDDAKLKLKQVQQYREAKIKQDNLDYHGALQAYQDVKTTNAYARLTKRAQKKIKFINKILKKEKIYQKSYDEALYLTGLGHYNESNQALVTILFDPTANQPYLKKYLNNGYELQFTNNEALKQIVKAQQKLNQEFKQQPKQQAPPLNQEENQSQQPKVPQIETKAQKNKDILDKTPSPESGNNTPTSNNEKTTNEDKPS</sequence>
<feature type="compositionally biased region" description="Basic and acidic residues" evidence="1">
    <location>
        <begin position="229"/>
        <end position="238"/>
    </location>
</feature>
<dbReference type="OrthoDB" id="2249726at2"/>
<evidence type="ECO:0000256" key="1">
    <source>
        <dbReference type="SAM" id="MobiDB-lite"/>
    </source>
</evidence>
<comment type="caution">
    <text evidence="2">The sequence shown here is derived from an EMBL/GenBank/DDBJ whole genome shotgun (WGS) entry which is preliminary data.</text>
</comment>
<dbReference type="EMBL" id="AZGD01000037">
    <property type="protein sequence ID" value="KRM19671.1"/>
    <property type="molecule type" value="Genomic_DNA"/>
</dbReference>
<dbReference type="RefSeq" id="WP_025022767.1">
    <property type="nucleotide sequence ID" value="NZ_AZGD01000037.1"/>
</dbReference>
<protein>
    <submittedName>
        <fullName evidence="2">Uncharacterized protein</fullName>
    </submittedName>
</protein>
<organism evidence="2 3">
    <name type="scientific">Ligilactobacillus hayakitensis DSM 18933 = JCM 14209</name>
    <dbReference type="NCBI Taxonomy" id="1423755"/>
    <lineage>
        <taxon>Bacteria</taxon>
        <taxon>Bacillati</taxon>
        <taxon>Bacillota</taxon>
        <taxon>Bacilli</taxon>
        <taxon>Lactobacillales</taxon>
        <taxon>Lactobacillaceae</taxon>
        <taxon>Ligilactobacillus</taxon>
    </lineage>
</organism>
<dbReference type="AlphaFoldDB" id="A0A0R1WP61"/>
<feature type="compositionally biased region" description="Polar residues" evidence="1">
    <location>
        <begin position="242"/>
        <end position="256"/>
    </location>
</feature>
<evidence type="ECO:0000313" key="2">
    <source>
        <dbReference type="EMBL" id="KRM19671.1"/>
    </source>
</evidence>
<reference evidence="2 3" key="1">
    <citation type="journal article" date="2015" name="Genome Announc.">
        <title>Expanding the biotechnology potential of lactobacilli through comparative genomics of 213 strains and associated genera.</title>
        <authorList>
            <person name="Sun Z."/>
            <person name="Harris H.M."/>
            <person name="McCann A."/>
            <person name="Guo C."/>
            <person name="Argimon S."/>
            <person name="Zhang W."/>
            <person name="Yang X."/>
            <person name="Jeffery I.B."/>
            <person name="Cooney J.C."/>
            <person name="Kagawa T.F."/>
            <person name="Liu W."/>
            <person name="Song Y."/>
            <person name="Salvetti E."/>
            <person name="Wrobel A."/>
            <person name="Rasinkangas P."/>
            <person name="Parkhill J."/>
            <person name="Rea M.C."/>
            <person name="O'Sullivan O."/>
            <person name="Ritari J."/>
            <person name="Douillard F.P."/>
            <person name="Paul Ross R."/>
            <person name="Yang R."/>
            <person name="Briner A.E."/>
            <person name="Felis G.E."/>
            <person name="de Vos W.M."/>
            <person name="Barrangou R."/>
            <person name="Klaenhammer T.R."/>
            <person name="Caufield P.W."/>
            <person name="Cui Y."/>
            <person name="Zhang H."/>
            <person name="O'Toole P.W."/>
        </authorList>
    </citation>
    <scope>NUCLEOTIDE SEQUENCE [LARGE SCALE GENOMIC DNA]</scope>
    <source>
        <strain evidence="2 3">DSM 18933</strain>
    </source>
</reference>
<dbReference type="PATRIC" id="fig|1423755.3.peg.1611"/>
<gene>
    <name evidence="2" type="ORF">FC40_GL001522</name>
</gene>
<name>A0A0R1WP61_9LACO</name>
<accession>A0A0R1WP61</accession>
<feature type="region of interest" description="Disordered" evidence="1">
    <location>
        <begin position="200"/>
        <end position="264"/>
    </location>
</feature>
<proteinExistence type="predicted"/>
<dbReference type="STRING" id="1423755.FC40_GL001522"/>